<dbReference type="PANTHER" id="PTHR30383">
    <property type="entry name" value="THIOESTERASE 1/PROTEASE 1/LYSOPHOSPHOLIPASE L1"/>
    <property type="match status" value="1"/>
</dbReference>
<dbReference type="RefSeq" id="WP_144068827.1">
    <property type="nucleotide sequence ID" value="NZ_CP041636.1"/>
</dbReference>
<evidence type="ECO:0000256" key="1">
    <source>
        <dbReference type="SAM" id="SignalP"/>
    </source>
</evidence>
<dbReference type="SUPFAM" id="SSF52266">
    <property type="entry name" value="SGNH hydrolase"/>
    <property type="match status" value="1"/>
</dbReference>
<dbReference type="InterPro" id="IPR051532">
    <property type="entry name" value="Ester_Hydrolysis_Enzymes"/>
</dbReference>
<dbReference type="InterPro" id="IPR057572">
    <property type="entry name" value="NonGDSL"/>
</dbReference>
<keyword evidence="3" id="KW-1185">Reference proteome</keyword>
<dbReference type="Proteomes" id="UP000317496">
    <property type="component" value="Chromosome"/>
</dbReference>
<protein>
    <submittedName>
        <fullName evidence="2">SGNH/GDSL hydrolase family protein</fullName>
    </submittedName>
</protein>
<dbReference type="Gene3D" id="3.40.50.1110">
    <property type="entry name" value="SGNH hydrolase"/>
    <property type="match status" value="1"/>
</dbReference>
<dbReference type="InterPro" id="IPR036514">
    <property type="entry name" value="SGNH_hydro_sf"/>
</dbReference>
<gene>
    <name evidence="2" type="ORF">FNB15_11465</name>
</gene>
<evidence type="ECO:0000313" key="3">
    <source>
        <dbReference type="Proteomes" id="UP000317496"/>
    </source>
</evidence>
<reference evidence="2 3" key="1">
    <citation type="submission" date="2019-07" db="EMBL/GenBank/DDBJ databases">
        <title>Genome sequencing for Ferrovibrio sp. K5.</title>
        <authorList>
            <person name="Park S.-J."/>
        </authorList>
    </citation>
    <scope>NUCLEOTIDE SEQUENCE [LARGE SCALE GENOMIC DNA]</scope>
    <source>
        <strain evidence="2 3">K5</strain>
    </source>
</reference>
<dbReference type="GO" id="GO:0004622">
    <property type="term" value="F:phosphatidylcholine lysophospholipase activity"/>
    <property type="evidence" value="ECO:0007669"/>
    <property type="project" value="TreeGrafter"/>
</dbReference>
<evidence type="ECO:0000313" key="2">
    <source>
        <dbReference type="EMBL" id="QDO97846.1"/>
    </source>
</evidence>
<organism evidence="2 3">
    <name type="scientific">Ferrovibrio terrae</name>
    <dbReference type="NCBI Taxonomy" id="2594003"/>
    <lineage>
        <taxon>Bacteria</taxon>
        <taxon>Pseudomonadati</taxon>
        <taxon>Pseudomonadota</taxon>
        <taxon>Alphaproteobacteria</taxon>
        <taxon>Rhodospirillales</taxon>
        <taxon>Rhodospirillaceae</taxon>
        <taxon>Ferrovibrio</taxon>
    </lineage>
</organism>
<accession>A0A516H247</accession>
<name>A0A516H247_9PROT</name>
<dbReference type="EMBL" id="CP041636">
    <property type="protein sequence ID" value="QDO97846.1"/>
    <property type="molecule type" value="Genomic_DNA"/>
</dbReference>
<dbReference type="AlphaFoldDB" id="A0A516H247"/>
<dbReference type="CDD" id="cd00229">
    <property type="entry name" value="SGNH_hydrolase"/>
    <property type="match status" value="1"/>
</dbReference>
<keyword evidence="1" id="KW-0732">Signal</keyword>
<feature type="chain" id="PRO_5022192953" evidence="1">
    <location>
        <begin position="22"/>
        <end position="257"/>
    </location>
</feature>
<feature type="signal peptide" evidence="1">
    <location>
        <begin position="1"/>
        <end position="21"/>
    </location>
</feature>
<keyword evidence="2" id="KW-0378">Hydrolase</keyword>
<proteinExistence type="predicted"/>
<sequence length="257" mass="27711">MTRVFAATSLLLALLATLPQAAGAMMAERCAAPMGLLDLGQPLPRVAARLARNETVSVVAIGSSSTGGAGASAPEFSYPSQLATLWPQLVGGQVEVHNRGINGQDILQMNERLQADAVEIRPDLVLWQLGTNDVLRSQGVEVYRAHIQRGIALLQAAGIDVVLIDLQYAPKVLQDRDHIAMQKILADLAVEQRVALFRRFAIMRYWLRGGLQMGDMVTPDGLHMNDLGYACWAHSLARAIQLSTVLPGQKSAVSGKN</sequence>
<dbReference type="PANTHER" id="PTHR30383:SF5">
    <property type="entry name" value="SGNH HYDROLASE-TYPE ESTERASE DOMAIN-CONTAINING PROTEIN"/>
    <property type="match status" value="1"/>
</dbReference>
<dbReference type="Pfam" id="PF25182">
    <property type="entry name" value="NonGDSL"/>
    <property type="match status" value="1"/>
</dbReference>
<dbReference type="OrthoDB" id="7203637at2"/>
<dbReference type="KEGG" id="fer:FNB15_11465"/>